<evidence type="ECO:0000256" key="2">
    <source>
        <dbReference type="ARBA" id="ARBA00023015"/>
    </source>
</evidence>
<gene>
    <name evidence="6" type="ORF">OQ287_13550</name>
</gene>
<dbReference type="PANTHER" id="PTHR30126:SF2">
    <property type="entry name" value="HTH-TYPE TRANSCRIPTIONAL REGULATOR YJIE"/>
    <property type="match status" value="1"/>
</dbReference>
<reference evidence="6" key="1">
    <citation type="submission" date="2022-11" db="EMBL/GenBank/DDBJ databases">
        <title>Larsenimonas rhizosphaerae sp. nov., isolated from a tidal mudflat.</title>
        <authorList>
            <person name="Lee S.D."/>
            <person name="Kim I.S."/>
        </authorList>
    </citation>
    <scope>NUCLEOTIDE SEQUENCE</scope>
    <source>
        <strain evidence="6">GH2-1</strain>
    </source>
</reference>
<dbReference type="Gene3D" id="1.10.10.10">
    <property type="entry name" value="Winged helix-like DNA-binding domain superfamily/Winged helix DNA-binding domain"/>
    <property type="match status" value="1"/>
</dbReference>
<dbReference type="PROSITE" id="PS50931">
    <property type="entry name" value="HTH_LYSR"/>
    <property type="match status" value="1"/>
</dbReference>
<sequence>MEIRWLDDFMALARTRHFSRAAERQHVSQPTFSRRIRLLEEAMGTTLIDRQTLPLSLTPAGQHFLAFCETVSGELALTRERISILTDAALSRLSLAAAQSLFTHFFQDWAGSTGLEPLLSPDLHSTNWIGSEYLDALEQGQCDVALVYWSADLSWADRFDSDRLRWHSVGRERLIPVSLAAITDEATPRFALPGTPEQPVPVMAYHPRSFMAQPIAAHMARLSPTPHLLPLNDNLQSGNVKTLIQQGYGMGWLPARMANDKGLVRSADEAFDVELDIRLVALARPRHSALEALWQQLDPSPEA</sequence>
<evidence type="ECO:0000256" key="4">
    <source>
        <dbReference type="ARBA" id="ARBA00023163"/>
    </source>
</evidence>
<proteinExistence type="inferred from homology"/>
<evidence type="ECO:0000313" key="7">
    <source>
        <dbReference type="Proteomes" id="UP001165678"/>
    </source>
</evidence>
<dbReference type="EMBL" id="JAPIVE010000004">
    <property type="protein sequence ID" value="MCX2525266.1"/>
    <property type="molecule type" value="Genomic_DNA"/>
</dbReference>
<dbReference type="InterPro" id="IPR036388">
    <property type="entry name" value="WH-like_DNA-bd_sf"/>
</dbReference>
<evidence type="ECO:0000256" key="3">
    <source>
        <dbReference type="ARBA" id="ARBA00023125"/>
    </source>
</evidence>
<dbReference type="InterPro" id="IPR036390">
    <property type="entry name" value="WH_DNA-bd_sf"/>
</dbReference>
<dbReference type="FunFam" id="1.10.10.10:FF:000001">
    <property type="entry name" value="LysR family transcriptional regulator"/>
    <property type="match status" value="1"/>
</dbReference>
<name>A0AA41ZN11_9GAMM</name>
<dbReference type="GO" id="GO:0003700">
    <property type="term" value="F:DNA-binding transcription factor activity"/>
    <property type="evidence" value="ECO:0007669"/>
    <property type="project" value="InterPro"/>
</dbReference>
<comment type="caution">
    <text evidence="6">The sequence shown here is derived from an EMBL/GenBank/DDBJ whole genome shotgun (WGS) entry which is preliminary data.</text>
</comment>
<keyword evidence="3" id="KW-0238">DNA-binding</keyword>
<dbReference type="Proteomes" id="UP001165678">
    <property type="component" value="Unassembled WGS sequence"/>
</dbReference>
<keyword evidence="4" id="KW-0804">Transcription</keyword>
<evidence type="ECO:0000256" key="1">
    <source>
        <dbReference type="ARBA" id="ARBA00009437"/>
    </source>
</evidence>
<feature type="domain" description="HTH lysR-type" evidence="5">
    <location>
        <begin position="1"/>
        <end position="58"/>
    </location>
</feature>
<protein>
    <submittedName>
        <fullName evidence="6">LysR family transcriptional regulator</fullName>
    </submittedName>
</protein>
<evidence type="ECO:0000259" key="5">
    <source>
        <dbReference type="PROSITE" id="PS50931"/>
    </source>
</evidence>
<dbReference type="GO" id="GO:0000976">
    <property type="term" value="F:transcription cis-regulatory region binding"/>
    <property type="evidence" value="ECO:0007669"/>
    <property type="project" value="TreeGrafter"/>
</dbReference>
<keyword evidence="7" id="KW-1185">Reference proteome</keyword>
<organism evidence="6 7">
    <name type="scientific">Larsenimonas rhizosphaerae</name>
    <dbReference type="NCBI Taxonomy" id="2944682"/>
    <lineage>
        <taxon>Bacteria</taxon>
        <taxon>Pseudomonadati</taxon>
        <taxon>Pseudomonadota</taxon>
        <taxon>Gammaproteobacteria</taxon>
        <taxon>Oceanospirillales</taxon>
        <taxon>Halomonadaceae</taxon>
        <taxon>Larsenimonas</taxon>
    </lineage>
</organism>
<dbReference type="RefSeq" id="WP_250938357.1">
    <property type="nucleotide sequence ID" value="NZ_JAMLJK010000002.1"/>
</dbReference>
<dbReference type="PANTHER" id="PTHR30126">
    <property type="entry name" value="HTH-TYPE TRANSCRIPTIONAL REGULATOR"/>
    <property type="match status" value="1"/>
</dbReference>
<dbReference type="SUPFAM" id="SSF53850">
    <property type="entry name" value="Periplasmic binding protein-like II"/>
    <property type="match status" value="1"/>
</dbReference>
<comment type="similarity">
    <text evidence="1">Belongs to the LysR transcriptional regulatory family.</text>
</comment>
<dbReference type="PRINTS" id="PR00039">
    <property type="entry name" value="HTHLYSR"/>
</dbReference>
<accession>A0AA41ZN11</accession>
<dbReference type="InterPro" id="IPR000847">
    <property type="entry name" value="LysR_HTH_N"/>
</dbReference>
<evidence type="ECO:0000313" key="6">
    <source>
        <dbReference type="EMBL" id="MCX2525266.1"/>
    </source>
</evidence>
<dbReference type="AlphaFoldDB" id="A0AA41ZN11"/>
<dbReference type="Pfam" id="PF00126">
    <property type="entry name" value="HTH_1"/>
    <property type="match status" value="1"/>
</dbReference>
<keyword evidence="2" id="KW-0805">Transcription regulation</keyword>
<dbReference type="SUPFAM" id="SSF46785">
    <property type="entry name" value="Winged helix' DNA-binding domain"/>
    <property type="match status" value="1"/>
</dbReference>